<comment type="subcellular location">
    <subcellularLocation>
        <location evidence="1">Membrane</location>
        <topology evidence="1">Multi-pass membrane protein</topology>
    </subcellularLocation>
</comment>
<feature type="transmembrane region" description="Helical" evidence="7">
    <location>
        <begin position="421"/>
        <end position="442"/>
    </location>
</feature>
<comment type="caution">
    <text evidence="11">The sequence shown here is derived from an EMBL/GenBank/DDBJ whole genome shotgun (WGS) entry which is preliminary data.</text>
</comment>
<dbReference type="Pfam" id="PF00002">
    <property type="entry name" value="7tm_2"/>
    <property type="match status" value="1"/>
</dbReference>
<evidence type="ECO:0000259" key="10">
    <source>
        <dbReference type="PROSITE" id="PS50261"/>
    </source>
</evidence>
<protein>
    <recommendedName>
        <fullName evidence="13">Adhesion G-protein coupled receptor D1-like</fullName>
    </recommendedName>
</protein>
<reference evidence="11 12" key="1">
    <citation type="submission" date="2022-05" db="EMBL/GenBank/DDBJ databases">
        <authorList>
            <consortium name="Genoscope - CEA"/>
            <person name="William W."/>
        </authorList>
    </citation>
    <scope>NUCLEOTIDE SEQUENCE [LARGE SCALE GENOMIC DNA]</scope>
</reference>
<dbReference type="PANTHER" id="PTHR12011:SF347">
    <property type="entry name" value="FI21270P1-RELATED"/>
    <property type="match status" value="1"/>
</dbReference>
<feature type="domain" description="GAIN-B" evidence="9">
    <location>
        <begin position="227"/>
        <end position="375"/>
    </location>
</feature>
<evidence type="ECO:0000256" key="3">
    <source>
        <dbReference type="ARBA" id="ARBA00022989"/>
    </source>
</evidence>
<keyword evidence="2 7" id="KW-0812">Transmembrane</keyword>
<feature type="compositionally biased region" description="Polar residues" evidence="6">
    <location>
        <begin position="674"/>
        <end position="690"/>
    </location>
</feature>
<dbReference type="InterPro" id="IPR016187">
    <property type="entry name" value="CTDL_fold"/>
</dbReference>
<feature type="transmembrane region" description="Helical" evidence="7">
    <location>
        <begin position="486"/>
        <end position="509"/>
    </location>
</feature>
<dbReference type="InterPro" id="IPR016186">
    <property type="entry name" value="C-type_lectin-like/link_sf"/>
</dbReference>
<dbReference type="SUPFAM" id="SSF81321">
    <property type="entry name" value="Family A G protein-coupled receptor-like"/>
    <property type="match status" value="1"/>
</dbReference>
<sequence>MTPKWNGLSRLRQVFILALCSFCDTHSVIYEAVQDIKMNWTAASLDCSLAKISNTDELCDAQTAIRNDRANFWTALKEENGSYFWGNINGTIQPVYHLNSDALLDKTEQGNCYVISKADTIKLKSKDCSTELNGILCSYSYSDDPKGYPTPSPETYSDECIKYKLSSCLKESINYSQWNNLKCRWSGGDNCEWKSRVETESIDCCEEYCKYDQTYAVDSGKPDISVKVRKVQKEWPQKVEIGFNTSEKITITHRLFNDTETIVAVSLLPLKDQDSVLRLNSGGDTLVTSVIGVVLSPRFNKTIPNLVILEFTHPKVLQEKVIRKCVFWKEDIWTPNGSWSTEGCTLLNESSTERTVCSCNHLTNFAVLMQYKPVQNPKEHETSLSIITYIGCALSLIGEVMVVIIYVVFMKFRAEGIQIRINLAAALFLAQVVFLSGINATINRLACVSVAVLLHYFYLASFGWMLLEGVYLYIMVVEVFASTVKLLYLYLFAWGFPVIPVVISLVVGFKDGEGLRYYTNEHFCWLSFSKHLSWFFVGPVLLIMAVNFVILLAVLREIRNLQEPNPTRLKAFKKSLKACVILSPLLGVTWIFGLLAVTDAGLVFQYIFTILNSAQGMVIFLLHVLRNSEVRASFHHKILKWRFHRHPVRVHQSSSQNTSRREDDPEAVTKNRLDTQSGEHFTLHPRNSVS</sequence>
<dbReference type="InterPro" id="IPR000832">
    <property type="entry name" value="GPCR_2_secretin-like"/>
</dbReference>
<feature type="transmembrane region" description="Helical" evidence="7">
    <location>
        <begin position="576"/>
        <end position="597"/>
    </location>
</feature>
<evidence type="ECO:0000256" key="1">
    <source>
        <dbReference type="ARBA" id="ARBA00004141"/>
    </source>
</evidence>
<evidence type="ECO:0000313" key="11">
    <source>
        <dbReference type="EMBL" id="CAH3020926.1"/>
    </source>
</evidence>
<organism evidence="11 12">
    <name type="scientific">Porites evermanni</name>
    <dbReference type="NCBI Taxonomy" id="104178"/>
    <lineage>
        <taxon>Eukaryota</taxon>
        <taxon>Metazoa</taxon>
        <taxon>Cnidaria</taxon>
        <taxon>Anthozoa</taxon>
        <taxon>Hexacorallia</taxon>
        <taxon>Scleractinia</taxon>
        <taxon>Fungiina</taxon>
        <taxon>Poritidae</taxon>
        <taxon>Porites</taxon>
    </lineage>
</organism>
<keyword evidence="12" id="KW-1185">Reference proteome</keyword>
<dbReference type="SUPFAM" id="SSF56436">
    <property type="entry name" value="C-type lectin-like"/>
    <property type="match status" value="1"/>
</dbReference>
<dbReference type="Pfam" id="PF01825">
    <property type="entry name" value="GPS"/>
    <property type="match status" value="1"/>
</dbReference>
<gene>
    <name evidence="11" type="ORF">PEVE_00009147</name>
</gene>
<dbReference type="SMART" id="SM00303">
    <property type="entry name" value="GPS"/>
    <property type="match status" value="1"/>
</dbReference>
<keyword evidence="8" id="KW-0732">Signal</keyword>
<keyword evidence="4 7" id="KW-0472">Membrane</keyword>
<feature type="compositionally biased region" description="Basic and acidic residues" evidence="6">
    <location>
        <begin position="659"/>
        <end position="673"/>
    </location>
</feature>
<dbReference type="Gene3D" id="1.20.1070.10">
    <property type="entry name" value="Rhodopsin 7-helix transmembrane proteins"/>
    <property type="match status" value="1"/>
</dbReference>
<feature type="chain" id="PRO_5045156601" description="Adhesion G-protein coupled receptor D1-like" evidence="8">
    <location>
        <begin position="26"/>
        <end position="690"/>
    </location>
</feature>
<evidence type="ECO:0000313" key="12">
    <source>
        <dbReference type="Proteomes" id="UP001159427"/>
    </source>
</evidence>
<evidence type="ECO:0000256" key="8">
    <source>
        <dbReference type="SAM" id="SignalP"/>
    </source>
</evidence>
<keyword evidence="5" id="KW-1015">Disulfide bond</keyword>
<feature type="region of interest" description="Disordered" evidence="6">
    <location>
        <begin position="650"/>
        <end position="690"/>
    </location>
</feature>
<dbReference type="Gene3D" id="2.60.220.50">
    <property type="match status" value="1"/>
</dbReference>
<feature type="transmembrane region" description="Helical" evidence="7">
    <location>
        <begin position="603"/>
        <end position="625"/>
    </location>
</feature>
<feature type="domain" description="G-protein coupled receptors family 2 profile 2" evidence="10">
    <location>
        <begin position="384"/>
        <end position="627"/>
    </location>
</feature>
<evidence type="ECO:0000256" key="5">
    <source>
        <dbReference type="ARBA" id="ARBA00023157"/>
    </source>
</evidence>
<dbReference type="Gene3D" id="3.10.100.10">
    <property type="entry name" value="Mannose-Binding Protein A, subunit A"/>
    <property type="match status" value="1"/>
</dbReference>
<dbReference type="InterPro" id="IPR057244">
    <property type="entry name" value="GAIN_B"/>
</dbReference>
<dbReference type="CDD" id="cd00037">
    <property type="entry name" value="CLECT"/>
    <property type="match status" value="1"/>
</dbReference>
<evidence type="ECO:0000256" key="6">
    <source>
        <dbReference type="SAM" id="MobiDB-lite"/>
    </source>
</evidence>
<dbReference type="PROSITE" id="PS50221">
    <property type="entry name" value="GAIN_B"/>
    <property type="match status" value="1"/>
</dbReference>
<proteinExistence type="predicted"/>
<keyword evidence="3 7" id="KW-1133">Transmembrane helix</keyword>
<dbReference type="InterPro" id="IPR017981">
    <property type="entry name" value="GPCR_2-like_7TM"/>
</dbReference>
<feature type="transmembrane region" description="Helical" evidence="7">
    <location>
        <begin position="386"/>
        <end position="409"/>
    </location>
</feature>
<evidence type="ECO:0000256" key="2">
    <source>
        <dbReference type="ARBA" id="ARBA00022692"/>
    </source>
</evidence>
<dbReference type="PANTHER" id="PTHR12011">
    <property type="entry name" value="ADHESION G-PROTEIN COUPLED RECEPTOR"/>
    <property type="match status" value="1"/>
</dbReference>
<dbReference type="EMBL" id="CALNXI010000163">
    <property type="protein sequence ID" value="CAH3020926.1"/>
    <property type="molecule type" value="Genomic_DNA"/>
</dbReference>
<feature type="signal peptide" evidence="8">
    <location>
        <begin position="1"/>
        <end position="25"/>
    </location>
</feature>
<dbReference type="PRINTS" id="PR00249">
    <property type="entry name" value="GPCRSECRETIN"/>
</dbReference>
<dbReference type="InterPro" id="IPR046338">
    <property type="entry name" value="GAIN_dom_sf"/>
</dbReference>
<feature type="transmembrane region" description="Helical" evidence="7">
    <location>
        <begin position="532"/>
        <end position="555"/>
    </location>
</feature>
<dbReference type="InterPro" id="IPR000203">
    <property type="entry name" value="GPS"/>
</dbReference>
<evidence type="ECO:0000256" key="4">
    <source>
        <dbReference type="ARBA" id="ARBA00023136"/>
    </source>
</evidence>
<dbReference type="CDD" id="cd15040">
    <property type="entry name" value="7tmB2_Adhesion"/>
    <property type="match status" value="1"/>
</dbReference>
<dbReference type="Proteomes" id="UP001159427">
    <property type="component" value="Unassembled WGS sequence"/>
</dbReference>
<evidence type="ECO:0000256" key="7">
    <source>
        <dbReference type="SAM" id="Phobius"/>
    </source>
</evidence>
<name>A0ABN8LUI2_9CNID</name>
<feature type="transmembrane region" description="Helical" evidence="7">
    <location>
        <begin position="454"/>
        <end position="474"/>
    </location>
</feature>
<evidence type="ECO:0008006" key="13">
    <source>
        <dbReference type="Google" id="ProtNLM"/>
    </source>
</evidence>
<evidence type="ECO:0000259" key="9">
    <source>
        <dbReference type="PROSITE" id="PS50221"/>
    </source>
</evidence>
<dbReference type="PROSITE" id="PS50261">
    <property type="entry name" value="G_PROTEIN_RECEP_F2_4"/>
    <property type="match status" value="1"/>
</dbReference>
<accession>A0ABN8LUI2</accession>